<evidence type="ECO:0000313" key="3">
    <source>
        <dbReference type="Proteomes" id="UP000001974"/>
    </source>
</evidence>
<dbReference type="InParanoid" id="Q97YU5"/>
<accession>Q97YU5</accession>
<dbReference type="PIR" id="C90275">
    <property type="entry name" value="C90275"/>
</dbReference>
<reference evidence="3" key="1">
    <citation type="journal article" date="2001" name="Proc. Natl. Acad. Sci. U.S.A.">
        <title>The complete genome of the crenarchaeon Sulfolobus solfataricus P2.</title>
        <authorList>
            <person name="She Q."/>
            <person name="Singh R.K."/>
            <person name="Confalonieri F."/>
            <person name="Zivanovic Y."/>
            <person name="Allard G."/>
            <person name="Awayez M.J."/>
            <person name="Chan-Weiher C.C.-Y."/>
            <person name="Clausen I.G."/>
            <person name="Curtis B.A."/>
            <person name="De Moors A."/>
            <person name="Erauso G."/>
            <person name="Fletcher C."/>
            <person name="Gordon P.M.K."/>
            <person name="Heikamp-de Jong I."/>
            <person name="Jeffries A.C."/>
            <person name="Kozera C.J."/>
            <person name="Medina N."/>
            <person name="Peng X."/>
            <person name="Thi-Ngoc H.P."/>
            <person name="Redder P."/>
            <person name="Schenk M.E."/>
            <person name="Theriault C."/>
            <person name="Tolstrup N."/>
            <person name="Charlebois R.L."/>
            <person name="Doolittle W.F."/>
            <person name="Duguet M."/>
            <person name="Gaasterland T."/>
            <person name="Garrett R.A."/>
            <person name="Ragan M.A."/>
            <person name="Sensen C.W."/>
            <person name="Van der Oost J."/>
        </authorList>
    </citation>
    <scope>NUCLEOTIDE SEQUENCE [LARGE SCALE GENOMIC DNA]</scope>
    <source>
        <strain evidence="3">ATCC 35092 / DSM 1617 / JCM 11322 / P2</strain>
    </source>
</reference>
<protein>
    <submittedName>
        <fullName evidence="2">Uncharacterized protein</fullName>
    </submittedName>
</protein>
<evidence type="ECO:0000256" key="1">
    <source>
        <dbReference type="SAM" id="Coils"/>
    </source>
</evidence>
<dbReference type="EMBL" id="AE006641">
    <property type="protein sequence ID" value="AAK41458.1"/>
    <property type="molecule type" value="Genomic_DNA"/>
</dbReference>
<dbReference type="PaxDb" id="273057-SSO1210"/>
<sequence>MLYNIVLMRQIEQINKVHTRYRREIRVEITKTKNKYKSSTSMIIMLEEWIKQLSIALDKFVHGEQLTEDERIAVASIIYATIKYLDNFDKCNDELKEIEEKCKKKLEEVQKELTDLHKQLEEKEEEVDEKLKTLDNLVKIIESNPRLLPKN</sequence>
<dbReference type="AlphaFoldDB" id="Q97YU5"/>
<keyword evidence="1" id="KW-0175">Coiled coil</keyword>
<name>Q97YU5_SACS2</name>
<dbReference type="STRING" id="273057.SSO1210"/>
<dbReference type="KEGG" id="sso:SSO1210"/>
<dbReference type="HOGENOM" id="CLU_145191_0_0_2"/>
<dbReference type="eggNOG" id="arCOG08390">
    <property type="taxonomic scope" value="Archaea"/>
</dbReference>
<feature type="coiled-coil region" evidence="1">
    <location>
        <begin position="88"/>
        <end position="140"/>
    </location>
</feature>
<proteinExistence type="predicted"/>
<gene>
    <name evidence="2" type="ordered locus">SSO1210</name>
</gene>
<dbReference type="PATRIC" id="fig|273057.12.peg.1209"/>
<organism evidence="2 3">
    <name type="scientific">Saccharolobus solfataricus (strain ATCC 35092 / DSM 1617 / JCM 11322 / P2)</name>
    <name type="common">Sulfolobus solfataricus</name>
    <dbReference type="NCBI Taxonomy" id="273057"/>
    <lineage>
        <taxon>Archaea</taxon>
        <taxon>Thermoproteota</taxon>
        <taxon>Thermoprotei</taxon>
        <taxon>Sulfolobales</taxon>
        <taxon>Sulfolobaceae</taxon>
        <taxon>Saccharolobus</taxon>
    </lineage>
</organism>
<keyword evidence="3" id="KW-1185">Reference proteome</keyword>
<dbReference type="EnsemblBacteria" id="AAK41458">
    <property type="protein sequence ID" value="AAK41458"/>
    <property type="gene ID" value="SSO1210"/>
</dbReference>
<dbReference type="Proteomes" id="UP000001974">
    <property type="component" value="Chromosome"/>
</dbReference>
<evidence type="ECO:0000313" key="2">
    <source>
        <dbReference type="EMBL" id="AAK41458.1"/>
    </source>
</evidence>